<dbReference type="Proteomes" id="UP000267464">
    <property type="component" value="Unassembled WGS sequence"/>
</dbReference>
<reference evidence="4 5" key="1">
    <citation type="submission" date="2018-08" db="EMBL/GenBank/DDBJ databases">
        <authorList>
            <person name="Khan S.A."/>
            <person name="Jeon C.O."/>
            <person name="Chun B.H."/>
            <person name="Jeong S.E."/>
        </authorList>
    </citation>
    <scope>NUCLEOTIDE SEQUENCE [LARGE SCALE GENOMIC DNA]</scope>
    <source>
        <strain evidence="4 5">S-16</strain>
    </source>
</reference>
<protein>
    <submittedName>
        <fullName evidence="4">S9 family peptidase</fullName>
    </submittedName>
</protein>
<dbReference type="SUPFAM" id="SSF53474">
    <property type="entry name" value="alpha/beta-Hydrolases"/>
    <property type="match status" value="1"/>
</dbReference>
<dbReference type="EMBL" id="QUSW01000001">
    <property type="protein sequence ID" value="RQP26598.1"/>
    <property type="molecule type" value="Genomic_DNA"/>
</dbReference>
<keyword evidence="1" id="KW-0378">Hydrolase</keyword>
<feature type="chain" id="PRO_5018081924" evidence="2">
    <location>
        <begin position="48"/>
        <end position="693"/>
    </location>
</feature>
<feature type="signal peptide" evidence="2">
    <location>
        <begin position="1"/>
        <end position="47"/>
    </location>
</feature>
<evidence type="ECO:0000256" key="2">
    <source>
        <dbReference type="SAM" id="SignalP"/>
    </source>
</evidence>
<dbReference type="SUPFAM" id="SSF82171">
    <property type="entry name" value="DPP6 N-terminal domain-like"/>
    <property type="match status" value="1"/>
</dbReference>
<dbReference type="Gene3D" id="3.40.50.1820">
    <property type="entry name" value="alpha/beta hydrolase"/>
    <property type="match status" value="1"/>
</dbReference>
<evidence type="ECO:0000259" key="3">
    <source>
        <dbReference type="Pfam" id="PF00326"/>
    </source>
</evidence>
<organism evidence="4 5">
    <name type="scientific">Piscinibacter terrae</name>
    <dbReference type="NCBI Taxonomy" id="2496871"/>
    <lineage>
        <taxon>Bacteria</taxon>
        <taxon>Pseudomonadati</taxon>
        <taxon>Pseudomonadota</taxon>
        <taxon>Betaproteobacteria</taxon>
        <taxon>Burkholderiales</taxon>
        <taxon>Sphaerotilaceae</taxon>
        <taxon>Piscinibacter</taxon>
    </lineage>
</organism>
<gene>
    <name evidence="4" type="ORF">DZC73_06250</name>
</gene>
<dbReference type="GO" id="GO:0004252">
    <property type="term" value="F:serine-type endopeptidase activity"/>
    <property type="evidence" value="ECO:0007669"/>
    <property type="project" value="TreeGrafter"/>
</dbReference>
<name>A0A3N7HW41_9BURK</name>
<evidence type="ECO:0000313" key="4">
    <source>
        <dbReference type="EMBL" id="RQP26598.1"/>
    </source>
</evidence>
<accession>A0A3N7HW41</accession>
<proteinExistence type="predicted"/>
<feature type="domain" description="Peptidase S9 prolyl oligopeptidase catalytic" evidence="3">
    <location>
        <begin position="477"/>
        <end position="688"/>
    </location>
</feature>
<dbReference type="GO" id="GO:0006508">
    <property type="term" value="P:proteolysis"/>
    <property type="evidence" value="ECO:0007669"/>
    <property type="project" value="InterPro"/>
</dbReference>
<dbReference type="PANTHER" id="PTHR42776:SF27">
    <property type="entry name" value="DIPEPTIDYL PEPTIDASE FAMILY MEMBER 6"/>
    <property type="match status" value="1"/>
</dbReference>
<dbReference type="Gene3D" id="2.120.10.30">
    <property type="entry name" value="TolB, C-terminal domain"/>
    <property type="match status" value="1"/>
</dbReference>
<evidence type="ECO:0000256" key="1">
    <source>
        <dbReference type="ARBA" id="ARBA00022801"/>
    </source>
</evidence>
<evidence type="ECO:0000313" key="5">
    <source>
        <dbReference type="Proteomes" id="UP000267464"/>
    </source>
</evidence>
<dbReference type="InterPro" id="IPR011042">
    <property type="entry name" value="6-blade_b-propeller_TolB-like"/>
</dbReference>
<dbReference type="AlphaFoldDB" id="A0A3N7HW41"/>
<keyword evidence="2" id="KW-0732">Signal</keyword>
<dbReference type="InterPro" id="IPR029058">
    <property type="entry name" value="AB_hydrolase_fold"/>
</dbReference>
<dbReference type="Pfam" id="PF00326">
    <property type="entry name" value="Peptidase_S9"/>
    <property type="match status" value="1"/>
</dbReference>
<dbReference type="InterPro" id="IPR001375">
    <property type="entry name" value="Peptidase_S9_cat"/>
</dbReference>
<dbReference type="PANTHER" id="PTHR42776">
    <property type="entry name" value="SERINE PEPTIDASE S9 FAMILY MEMBER"/>
    <property type="match status" value="1"/>
</dbReference>
<comment type="caution">
    <text evidence="4">The sequence shown here is derived from an EMBL/GenBank/DDBJ whole genome shotgun (WGS) entry which is preliminary data.</text>
</comment>
<reference evidence="4 5" key="2">
    <citation type="submission" date="2018-12" db="EMBL/GenBank/DDBJ databases">
        <title>Rhizobacter gummiphilus sp. nov., a rubber-degrading bacterium isolated from the soil of a botanical garden in Japan.</title>
        <authorList>
            <person name="Shunsuke S.S."/>
        </authorList>
    </citation>
    <scope>NUCLEOTIDE SEQUENCE [LARGE SCALE GENOMIC DNA]</scope>
    <source>
        <strain evidence="4 5">S-16</strain>
    </source>
</reference>
<sequence>MAPSRRHLLFHGCLRPHINGVRRMRFLKTWLVAAMATWTLASMPAAAAPLSIEDIWKAPQFRSPTLSPNGQYMAVTMAVKERMNLAIVDLATRKASIITNFDGDDVVDVSWVGNERLVFSIGQLNKPVGDAAQLSQGGLFTITREGKEFRVISPSIKQQIGSGQMTLRSWEYAGRVQGSEEEIFATANEPSVRSNDLYKVNVKTGKRELLTQGRPDLTESYVLDRNDVPRVATAFLKDEPVVIVNYREDAKSPWQELTRFNIGSEGMIPMYFDDDNQTLIVASNVGRATTGIFKYDPKKKQLGELLAQHPRFDMGAAANGERLPGIIVDPKTRQVAGFAVAGAKYETVWIDPTYASLQKSIDAALPDTINTFRRIPNGNRLLITSYSDRKPARWYILDQDKKSLEDLFTSRPWLTPDKLVPMQTVFYKTRDGQEQMAYLFVPADRKAGERLPMVVHIHGGPWARADMWGTMGFGEREGQLFASRGYAVLVPQFRGTTGLGTKLYTSSVHQMGKNMQNDIEDATDWAIKEGYADAGRVCLSGASYGGYSTLMGLAKTPAKYKCGVSGLAVTDLELIMTSTYGDIPRSEIGLKIWKAMAGDPDKDAAMLKEVSPVNLAKRMKANILIYAGIDDIRVPLEQMKNMRSALEKEGKSVVWIAKEEEGHGFAKLENNVDLYTQVLDFLDKNIGKSSLKP</sequence>
<keyword evidence="5" id="KW-1185">Reference proteome</keyword>